<protein>
    <recommendedName>
        <fullName evidence="5">5'-deoxynucleotidase</fullName>
        <ecNumber evidence="5">3.1.3.89</ecNumber>
    </recommendedName>
</protein>
<keyword evidence="7 9" id="KW-0378">Hydrolase</keyword>
<accession>A0A0G1SYT4</accession>
<evidence type="ECO:0000256" key="3">
    <source>
        <dbReference type="ARBA" id="ARBA00001941"/>
    </source>
</evidence>
<dbReference type="AlphaFoldDB" id="A0A0G1SYT4"/>
<evidence type="ECO:0000256" key="2">
    <source>
        <dbReference type="ARBA" id="ARBA00001936"/>
    </source>
</evidence>
<evidence type="ECO:0000313" key="9">
    <source>
        <dbReference type="EMBL" id="KKU74627.1"/>
    </source>
</evidence>
<dbReference type="GO" id="GO:0002953">
    <property type="term" value="F:5'-deoxynucleotidase activity"/>
    <property type="evidence" value="ECO:0007669"/>
    <property type="project" value="UniProtKB-EC"/>
</dbReference>
<evidence type="ECO:0000259" key="8">
    <source>
        <dbReference type="SMART" id="SM00471"/>
    </source>
</evidence>
<dbReference type="SUPFAM" id="SSF109604">
    <property type="entry name" value="HD-domain/PDEase-like"/>
    <property type="match status" value="1"/>
</dbReference>
<dbReference type="CDD" id="cd00077">
    <property type="entry name" value="HDc"/>
    <property type="match status" value="1"/>
</dbReference>
<proteinExistence type="predicted"/>
<evidence type="ECO:0000313" key="10">
    <source>
        <dbReference type="Proteomes" id="UP000034879"/>
    </source>
</evidence>
<dbReference type="SMART" id="SM00471">
    <property type="entry name" value="HDc"/>
    <property type="match status" value="1"/>
</dbReference>
<gene>
    <name evidence="9" type="ORF">UY01_C0030G0002</name>
</gene>
<evidence type="ECO:0000256" key="7">
    <source>
        <dbReference type="ARBA" id="ARBA00022801"/>
    </source>
</evidence>
<dbReference type="Gene3D" id="1.10.3210.10">
    <property type="entry name" value="Hypothetical protein af1432"/>
    <property type="match status" value="1"/>
</dbReference>
<name>A0A0G1SYT4_9BACT</name>
<keyword evidence="6" id="KW-0479">Metal-binding</keyword>
<dbReference type="InterPro" id="IPR039356">
    <property type="entry name" value="YfbR/HDDC2"/>
</dbReference>
<dbReference type="PANTHER" id="PTHR11845:SF13">
    <property type="entry name" value="5'-DEOXYNUCLEOTIDASE HDDC2"/>
    <property type="match status" value="1"/>
</dbReference>
<dbReference type="PANTHER" id="PTHR11845">
    <property type="entry name" value="5'-DEOXYNUCLEOTIDASE HDDC2"/>
    <property type="match status" value="1"/>
</dbReference>
<comment type="catalytic activity">
    <reaction evidence="1">
        <text>a 2'-deoxyribonucleoside 5'-phosphate + H2O = a 2'-deoxyribonucleoside + phosphate</text>
        <dbReference type="Rhea" id="RHEA:36167"/>
        <dbReference type="ChEBI" id="CHEBI:15377"/>
        <dbReference type="ChEBI" id="CHEBI:18274"/>
        <dbReference type="ChEBI" id="CHEBI:43474"/>
        <dbReference type="ChEBI" id="CHEBI:65317"/>
        <dbReference type="EC" id="3.1.3.89"/>
    </reaction>
</comment>
<sequence length="221" mass="25396">MKNRPIKKSKDIYEKVVDFVYETSIHSKTPRSGLWFLGSGQQSVAEHLFHTAMIAYSLAHFAPQADKNKIVLMALFHDIGEGRTSDHNYVHQRYGRLAEKEAVKDIASSLPFGAEIQQLFEEEQARETLEARLVKDADQLEWITTLRAEETKGNLKAKRWIDIALKRLKTDAGKKLGKLIAKTHPDSWWFDAKDAWFVDRNTKDQKWNGSQARKVKSGKDK</sequence>
<evidence type="ECO:0000256" key="1">
    <source>
        <dbReference type="ARBA" id="ARBA00001638"/>
    </source>
</evidence>
<comment type="subunit">
    <text evidence="4">Homodimer.</text>
</comment>
<dbReference type="Pfam" id="PF13023">
    <property type="entry name" value="HD_3"/>
    <property type="match status" value="1"/>
</dbReference>
<comment type="caution">
    <text evidence="9">The sequence shown here is derived from an EMBL/GenBank/DDBJ whole genome shotgun (WGS) entry which is preliminary data.</text>
</comment>
<dbReference type="EC" id="3.1.3.89" evidence="5"/>
<feature type="domain" description="HD/PDEase" evidence="8">
    <location>
        <begin position="40"/>
        <end position="152"/>
    </location>
</feature>
<reference evidence="9 10" key="1">
    <citation type="journal article" date="2015" name="Nature">
        <title>rRNA introns, odd ribosomes, and small enigmatic genomes across a large radiation of phyla.</title>
        <authorList>
            <person name="Brown C.T."/>
            <person name="Hug L.A."/>
            <person name="Thomas B.C."/>
            <person name="Sharon I."/>
            <person name="Castelle C.J."/>
            <person name="Singh A."/>
            <person name="Wilkins M.J."/>
            <person name="Williams K.H."/>
            <person name="Banfield J.F."/>
        </authorList>
    </citation>
    <scope>NUCLEOTIDE SEQUENCE [LARGE SCALE GENOMIC DNA]</scope>
</reference>
<evidence type="ECO:0000256" key="6">
    <source>
        <dbReference type="ARBA" id="ARBA00022723"/>
    </source>
</evidence>
<evidence type="ECO:0000256" key="4">
    <source>
        <dbReference type="ARBA" id="ARBA00011738"/>
    </source>
</evidence>
<comment type="cofactor">
    <cofactor evidence="2">
        <name>Mn(2+)</name>
        <dbReference type="ChEBI" id="CHEBI:29035"/>
    </cofactor>
</comment>
<dbReference type="InterPro" id="IPR006674">
    <property type="entry name" value="HD_domain"/>
</dbReference>
<dbReference type="Proteomes" id="UP000034879">
    <property type="component" value="Unassembled WGS sequence"/>
</dbReference>
<dbReference type="GO" id="GO:0046872">
    <property type="term" value="F:metal ion binding"/>
    <property type="evidence" value="ECO:0007669"/>
    <property type="project" value="UniProtKB-KW"/>
</dbReference>
<evidence type="ECO:0000256" key="5">
    <source>
        <dbReference type="ARBA" id="ARBA00012964"/>
    </source>
</evidence>
<dbReference type="EMBL" id="LCOJ01000030">
    <property type="protein sequence ID" value="KKU74627.1"/>
    <property type="molecule type" value="Genomic_DNA"/>
</dbReference>
<organism evidence="9 10">
    <name type="scientific">Candidatus Nomurabacteria bacterium GW2011_GWB1_47_6</name>
    <dbReference type="NCBI Taxonomy" id="1618749"/>
    <lineage>
        <taxon>Bacteria</taxon>
        <taxon>Candidatus Nomuraibacteriota</taxon>
    </lineage>
</organism>
<dbReference type="InterPro" id="IPR003607">
    <property type="entry name" value="HD/PDEase_dom"/>
</dbReference>
<comment type="cofactor">
    <cofactor evidence="3">
        <name>Co(2+)</name>
        <dbReference type="ChEBI" id="CHEBI:48828"/>
    </cofactor>
</comment>
<dbReference type="GO" id="GO:0005737">
    <property type="term" value="C:cytoplasm"/>
    <property type="evidence" value="ECO:0007669"/>
    <property type="project" value="TreeGrafter"/>
</dbReference>